<reference evidence="1 2" key="1">
    <citation type="journal article" date="2023" name="Commun. Biol.">
        <title>Genome analysis of Parmales, the sister group of diatoms, reveals the evolutionary specialization of diatoms from phago-mixotrophs to photoautotrophs.</title>
        <authorList>
            <person name="Ban H."/>
            <person name="Sato S."/>
            <person name="Yoshikawa S."/>
            <person name="Yamada K."/>
            <person name="Nakamura Y."/>
            <person name="Ichinomiya M."/>
            <person name="Sato N."/>
            <person name="Blanc-Mathieu R."/>
            <person name="Endo H."/>
            <person name="Kuwata A."/>
            <person name="Ogata H."/>
        </authorList>
    </citation>
    <scope>NUCLEOTIDE SEQUENCE [LARGE SCALE GENOMIC DNA]</scope>
</reference>
<accession>A0ABQ6M7U2</accession>
<evidence type="ECO:0000313" key="1">
    <source>
        <dbReference type="EMBL" id="GMI21259.1"/>
    </source>
</evidence>
<comment type="caution">
    <text evidence="1">The sequence shown here is derived from an EMBL/GenBank/DDBJ whole genome shotgun (WGS) entry which is preliminary data.</text>
</comment>
<dbReference type="Proteomes" id="UP001165060">
    <property type="component" value="Unassembled WGS sequence"/>
</dbReference>
<organism evidence="1 2">
    <name type="scientific">Tetraparma gracilis</name>
    <dbReference type="NCBI Taxonomy" id="2962635"/>
    <lineage>
        <taxon>Eukaryota</taxon>
        <taxon>Sar</taxon>
        <taxon>Stramenopiles</taxon>
        <taxon>Ochrophyta</taxon>
        <taxon>Bolidophyceae</taxon>
        <taxon>Parmales</taxon>
        <taxon>Triparmaceae</taxon>
        <taxon>Tetraparma</taxon>
    </lineage>
</organism>
<protein>
    <recommendedName>
        <fullName evidence="3">RAP domain-containing protein</fullName>
    </recommendedName>
</protein>
<dbReference type="InterPro" id="IPR050870">
    <property type="entry name" value="FAST_kinase"/>
</dbReference>
<gene>
    <name evidence="1" type="ORF">TeGR_g5414</name>
</gene>
<dbReference type="PANTHER" id="PTHR21228">
    <property type="entry name" value="FAST LEU-RICH DOMAIN-CONTAINING"/>
    <property type="match status" value="1"/>
</dbReference>
<sequence>MDPKTVSNICWAFGRQKVWSQNFMAALEAKPQAIAKNARCKEISNICWSYGKLVMKSPKLFAAVHNRIEEDSTFRGRLKPVEIAVIAWTFSRLGHEAPALMQHIKNDIEIICDSAKQPQELGMLASAFATSATETEMYTVFHHILKKQEFIDRGMRNPSVPGEMTTAMAVTGKADCTVFLSSVDQKMGGWLARSGTSSTISQLLVGFAVQNVVPEALTRHLTREADFFLNRVKNFDVKHVAKITWALASLGMADERKELVTKYWGHVMQRLYDGTARSAADQGSGSWAHVPPAVLVQLVQTEMFAKEKGVELSPRVPDEALDLVENYLRKVQPRNEYLTVAYSNALARMGFAHETYAYVDEHERMQTFRSDIVNAEKKICINFCGPSMFLTDVSGDKPPEESQFHRGRETGDVVARRRLMRSWGWHVIDVPYFHDKMLGEEGDVKDAKREAYMLGRFKHLGLEAELNEAK</sequence>
<name>A0ABQ6M7U2_9STRA</name>
<proteinExistence type="predicted"/>
<evidence type="ECO:0000313" key="2">
    <source>
        <dbReference type="Proteomes" id="UP001165060"/>
    </source>
</evidence>
<keyword evidence="2" id="KW-1185">Reference proteome</keyword>
<dbReference type="EMBL" id="BRYB01001235">
    <property type="protein sequence ID" value="GMI21259.1"/>
    <property type="molecule type" value="Genomic_DNA"/>
</dbReference>
<dbReference type="PANTHER" id="PTHR21228:SF40">
    <property type="entry name" value="LD45607P"/>
    <property type="match status" value="1"/>
</dbReference>
<evidence type="ECO:0008006" key="3">
    <source>
        <dbReference type="Google" id="ProtNLM"/>
    </source>
</evidence>